<dbReference type="PROSITE" id="PS50280">
    <property type="entry name" value="SET"/>
    <property type="match status" value="1"/>
</dbReference>
<feature type="domain" description="C2H2-type" evidence="9">
    <location>
        <begin position="792"/>
        <end position="820"/>
    </location>
</feature>
<accession>A0A7M7GH84</accession>
<dbReference type="KEGG" id="spu:100893772"/>
<protein>
    <submittedName>
        <fullName evidence="11">Uncharacterized protein</fullName>
    </submittedName>
</protein>
<evidence type="ECO:0000256" key="5">
    <source>
        <dbReference type="ARBA" id="ARBA00022833"/>
    </source>
</evidence>
<feature type="domain" description="C2H2-type" evidence="9">
    <location>
        <begin position="649"/>
        <end position="677"/>
    </location>
</feature>
<feature type="domain" description="C2H2-type" evidence="9">
    <location>
        <begin position="821"/>
        <end position="848"/>
    </location>
</feature>
<keyword evidence="4 7" id="KW-0863">Zinc-finger</keyword>
<dbReference type="GO" id="GO:0005694">
    <property type="term" value="C:chromosome"/>
    <property type="evidence" value="ECO:0000318"/>
    <property type="project" value="GO_Central"/>
</dbReference>
<reference evidence="11" key="2">
    <citation type="submission" date="2021-01" db="UniProtKB">
        <authorList>
            <consortium name="EnsemblMetazoa"/>
        </authorList>
    </citation>
    <scope>IDENTIFICATION</scope>
</reference>
<dbReference type="Pfam" id="PF00096">
    <property type="entry name" value="zf-C2H2"/>
    <property type="match status" value="5"/>
</dbReference>
<evidence type="ECO:0000259" key="10">
    <source>
        <dbReference type="PROSITE" id="PS50280"/>
    </source>
</evidence>
<keyword evidence="6" id="KW-0539">Nucleus</keyword>
<dbReference type="PANTHER" id="PTHR24376">
    <property type="entry name" value="ZINC FINGER PROTEIN"/>
    <property type="match status" value="1"/>
</dbReference>
<dbReference type="InParanoid" id="A0A7M7GH84"/>
<dbReference type="GO" id="GO:0006357">
    <property type="term" value="P:regulation of transcription by RNA polymerase II"/>
    <property type="evidence" value="ECO:0000318"/>
    <property type="project" value="GO_Central"/>
</dbReference>
<evidence type="ECO:0000256" key="1">
    <source>
        <dbReference type="ARBA" id="ARBA00004123"/>
    </source>
</evidence>
<evidence type="ECO:0000256" key="8">
    <source>
        <dbReference type="SAM" id="MobiDB-lite"/>
    </source>
</evidence>
<dbReference type="AlphaFoldDB" id="A0A7M7GH84"/>
<dbReference type="PROSITE" id="PS00028">
    <property type="entry name" value="ZINC_FINGER_C2H2_1"/>
    <property type="match status" value="11"/>
</dbReference>
<dbReference type="SMART" id="SM00355">
    <property type="entry name" value="ZnF_C2H2"/>
    <property type="match status" value="12"/>
</dbReference>
<evidence type="ECO:0000256" key="7">
    <source>
        <dbReference type="PROSITE-ProRule" id="PRU00042"/>
    </source>
</evidence>
<dbReference type="Proteomes" id="UP000007110">
    <property type="component" value="Unassembled WGS sequence"/>
</dbReference>
<dbReference type="OMA" id="FDHDHDV"/>
<evidence type="ECO:0000313" key="12">
    <source>
        <dbReference type="Proteomes" id="UP000007110"/>
    </source>
</evidence>
<dbReference type="GO" id="GO:0005634">
    <property type="term" value="C:nucleus"/>
    <property type="evidence" value="ECO:0007669"/>
    <property type="project" value="UniProtKB-SubCell"/>
</dbReference>
<feature type="region of interest" description="Disordered" evidence="8">
    <location>
        <begin position="89"/>
        <end position="169"/>
    </location>
</feature>
<feature type="domain" description="C2H2-type" evidence="9">
    <location>
        <begin position="734"/>
        <end position="762"/>
    </location>
</feature>
<reference evidence="12" key="1">
    <citation type="submission" date="2015-02" db="EMBL/GenBank/DDBJ databases">
        <title>Genome sequencing for Strongylocentrotus purpuratus.</title>
        <authorList>
            <person name="Murali S."/>
            <person name="Liu Y."/>
            <person name="Vee V."/>
            <person name="English A."/>
            <person name="Wang M."/>
            <person name="Skinner E."/>
            <person name="Han Y."/>
            <person name="Muzny D.M."/>
            <person name="Worley K.C."/>
            <person name="Gibbs R.A."/>
        </authorList>
    </citation>
    <scope>NUCLEOTIDE SEQUENCE</scope>
</reference>
<dbReference type="GO" id="GO:0008270">
    <property type="term" value="F:zinc ion binding"/>
    <property type="evidence" value="ECO:0007669"/>
    <property type="project" value="UniProtKB-KW"/>
</dbReference>
<dbReference type="GeneID" id="100893772"/>
<feature type="domain" description="C2H2-type" evidence="9">
    <location>
        <begin position="678"/>
        <end position="705"/>
    </location>
</feature>
<feature type="domain" description="C2H2-type" evidence="9">
    <location>
        <begin position="706"/>
        <end position="733"/>
    </location>
</feature>
<dbReference type="InterPro" id="IPR036236">
    <property type="entry name" value="Znf_C2H2_sf"/>
</dbReference>
<dbReference type="PANTHER" id="PTHR24376:SF235">
    <property type="entry name" value="C2H2-TYPE DOMAIN-CONTAINING PROTEIN"/>
    <property type="match status" value="1"/>
</dbReference>
<keyword evidence="12" id="KW-1185">Reference proteome</keyword>
<feature type="compositionally biased region" description="Low complexity" evidence="8">
    <location>
        <begin position="100"/>
        <end position="128"/>
    </location>
</feature>
<dbReference type="Pfam" id="PF21549">
    <property type="entry name" value="PRDM2_PR"/>
    <property type="match status" value="1"/>
</dbReference>
<evidence type="ECO:0000256" key="3">
    <source>
        <dbReference type="ARBA" id="ARBA00022737"/>
    </source>
</evidence>
<dbReference type="InterPro" id="IPR001214">
    <property type="entry name" value="SET_dom"/>
</dbReference>
<keyword evidence="3" id="KW-0677">Repeat</keyword>
<dbReference type="InterPro" id="IPR046341">
    <property type="entry name" value="SET_dom_sf"/>
</dbReference>
<comment type="subcellular location">
    <subcellularLocation>
        <location evidence="1">Nucleus</location>
    </subcellularLocation>
</comment>
<dbReference type="RefSeq" id="XP_003727074.1">
    <property type="nucleotide sequence ID" value="XM_003727026.3"/>
</dbReference>
<evidence type="ECO:0000313" key="11">
    <source>
        <dbReference type="EnsemblMetazoa" id="XP_003727074"/>
    </source>
</evidence>
<feature type="domain" description="C2H2-type" evidence="9">
    <location>
        <begin position="764"/>
        <end position="791"/>
    </location>
</feature>
<feature type="compositionally biased region" description="Polar residues" evidence="8">
    <location>
        <begin position="89"/>
        <end position="99"/>
    </location>
</feature>
<evidence type="ECO:0000256" key="4">
    <source>
        <dbReference type="ARBA" id="ARBA00022771"/>
    </source>
</evidence>
<dbReference type="EnsemblMetazoa" id="XM_003727026">
    <property type="protein sequence ID" value="XP_003727074"/>
    <property type="gene ID" value="LOC100893772"/>
</dbReference>
<feature type="domain" description="C2H2-type" evidence="9">
    <location>
        <begin position="459"/>
        <end position="486"/>
    </location>
</feature>
<dbReference type="FunFam" id="3.30.160.60:FF:000446">
    <property type="entry name" value="Zinc finger protein"/>
    <property type="match status" value="1"/>
</dbReference>
<dbReference type="GO" id="GO:0043035">
    <property type="term" value="F:chromatin insulator sequence binding"/>
    <property type="evidence" value="ECO:0000318"/>
    <property type="project" value="GO_Central"/>
</dbReference>
<feature type="domain" description="C2H2-type" evidence="9">
    <location>
        <begin position="514"/>
        <end position="542"/>
    </location>
</feature>
<feature type="domain" description="SET" evidence="10">
    <location>
        <begin position="243"/>
        <end position="358"/>
    </location>
</feature>
<dbReference type="OrthoDB" id="9947289at2759"/>
<feature type="region of interest" description="Disordered" evidence="8">
    <location>
        <begin position="612"/>
        <end position="635"/>
    </location>
</feature>
<dbReference type="SUPFAM" id="SSF57667">
    <property type="entry name" value="beta-beta-alpha zinc fingers"/>
    <property type="match status" value="5"/>
</dbReference>
<dbReference type="Gene3D" id="2.170.270.10">
    <property type="entry name" value="SET domain"/>
    <property type="match status" value="1"/>
</dbReference>
<proteinExistence type="predicted"/>
<organism evidence="11 12">
    <name type="scientific">Strongylocentrotus purpuratus</name>
    <name type="common">Purple sea urchin</name>
    <dbReference type="NCBI Taxonomy" id="7668"/>
    <lineage>
        <taxon>Eukaryota</taxon>
        <taxon>Metazoa</taxon>
        <taxon>Echinodermata</taxon>
        <taxon>Eleutherozoa</taxon>
        <taxon>Echinozoa</taxon>
        <taxon>Echinoidea</taxon>
        <taxon>Euechinoidea</taxon>
        <taxon>Echinacea</taxon>
        <taxon>Camarodonta</taxon>
        <taxon>Echinidea</taxon>
        <taxon>Strongylocentrotidae</taxon>
        <taxon>Strongylocentrotus</taxon>
    </lineage>
</organism>
<dbReference type="Gene3D" id="3.30.160.60">
    <property type="entry name" value="Classic Zinc Finger"/>
    <property type="match status" value="7"/>
</dbReference>
<sequence length="865" mass="99763">MEPNYRESCREGYFTGERDESRQHPQHQMTHFTHQLPYHSNLVSSLQQPAIVLEQSDVQRNREDFTSNHANPSMLRSIYSGSGSVLPSPNILLQSTNHFTSNNQHPQQQQHQQQQQQQLSRLQPTSRSHFSSPGPAHLAASALTEEPAVAHHPNPAPGVERAEPSRDSLGATMNEPLELITHRQHQAIKTAVLKDKEVVPPKLPNPILHPKHLNLLPRLQPKSLLPPPRSRDNVRRKSSAQLPDFLSFKYLRHEKENIVGVVAKDKVEEGIEFGPYNGNFLDEEIGSTKESTWELCTGGKVFLYVDGKKKDQLIWMSYVQCARNEEEQNLEACQYYGQIYFRTTKCIEPGSELRVFYSKEYSESVGFKTTLKDLNYNEEEGNFQCNSCENQFPTAKRMLRHIKFDHDHDVSDDLRPVIIWKVKCKTECAKPEDIPSSGYRNIEMENIKGSSQVYSPRQFICTVCGKKFPTEGRLEAHAMFHEFSEEHTCLLCGEKQRNSKALTKHMAKHESCPHKCRKCDKSYKTQKSLLRHNREVHVLGRKNACRICSIVFVKESECLKHEQTHKEYSKDDAMPDTVWKKKKYRKSQKIEPAPGMSTEVPGEVKTISESNVGARAAPRKKAFKGKPAPEEPKDMLGKTLTYYNRPRPYKCRHCPRRYRSRMAAYEHEKETHEGKGSFKCNLCPRVFMKESNFFQHYQCHEQNRLYRCSLCPRTFASDSALTNHQGEHTGLKPFKCEICGKGFRIRKWVCAHKRRMHQTRELRYFCSFCNKGFTDKGPLQKHELRHKGIRPFVCMICGKGFGVKYVLEVHMQSVHSGEKKYDCEVCGKKFSLNQHYVTHMFKHRAQGEDIPGASNVQDTEEGQQG</sequence>
<evidence type="ECO:0000259" key="9">
    <source>
        <dbReference type="PROSITE" id="PS50157"/>
    </source>
</evidence>
<dbReference type="InterPro" id="IPR013087">
    <property type="entry name" value="Znf_C2H2_type"/>
</dbReference>
<keyword evidence="5" id="KW-0862">Zinc</keyword>
<feature type="domain" description="C2H2-type" evidence="9">
    <location>
        <begin position="383"/>
        <end position="411"/>
    </location>
</feature>
<dbReference type="PROSITE" id="PS50157">
    <property type="entry name" value="ZINC_FINGER_C2H2_2"/>
    <property type="match status" value="10"/>
</dbReference>
<name>A0A7M7GH84_STRPU</name>
<evidence type="ECO:0000256" key="2">
    <source>
        <dbReference type="ARBA" id="ARBA00022723"/>
    </source>
</evidence>
<evidence type="ECO:0000256" key="6">
    <source>
        <dbReference type="ARBA" id="ARBA00023242"/>
    </source>
</evidence>
<keyword evidence="2" id="KW-0479">Metal-binding</keyword>